<evidence type="ECO:0000256" key="2">
    <source>
        <dbReference type="ARBA" id="ARBA00022729"/>
    </source>
</evidence>
<name>A0A7C9LWE6_9GAMM</name>
<evidence type="ECO:0000256" key="4">
    <source>
        <dbReference type="ARBA" id="ARBA00023157"/>
    </source>
</evidence>
<comment type="caution">
    <text evidence="7">The sequence shown here is derived from an EMBL/GenBank/DDBJ whole genome shotgun (WGS) entry which is preliminary data.</text>
</comment>
<reference evidence="7 8" key="1">
    <citation type="submission" date="2019-12" db="EMBL/GenBank/DDBJ databases">
        <authorList>
            <person name="Xu J."/>
        </authorList>
    </citation>
    <scope>NUCLEOTIDE SEQUENCE [LARGE SCALE GENOMIC DNA]</scope>
    <source>
        <strain evidence="7 8">HX-5-24</strain>
    </source>
</reference>
<keyword evidence="2" id="KW-0732">Signal</keyword>
<dbReference type="AlphaFoldDB" id="A0A7C9LWE6"/>
<sequence length="173" mass="18902">MSLRIPVGARDHVLGREDASVTVVEYGDYQCPYCGAAQPQVRKVLDHFGDEIRFVFRHFPLTEVHPMAAIAAVTAEFAGVHGQFWAAHEKLYANQARLGPELLFEIVQGLGLEPAELKAGIDADTWTEKVQEDFNGGIRSGVNGTPTFFINGARHDGAYSFESLSQAIEAARG</sequence>
<evidence type="ECO:0000313" key="7">
    <source>
        <dbReference type="EMBL" id="MUV13525.1"/>
    </source>
</evidence>
<protein>
    <submittedName>
        <fullName evidence="7">Thioredoxin domain-containing protein</fullName>
    </submittedName>
</protein>
<dbReference type="InterPro" id="IPR013766">
    <property type="entry name" value="Thioredoxin_domain"/>
</dbReference>
<dbReference type="PANTHER" id="PTHR13887:SF14">
    <property type="entry name" value="DISULFIDE BOND FORMATION PROTEIN D"/>
    <property type="match status" value="1"/>
</dbReference>
<evidence type="ECO:0000256" key="1">
    <source>
        <dbReference type="ARBA" id="ARBA00005791"/>
    </source>
</evidence>
<comment type="similarity">
    <text evidence="1">Belongs to the thioredoxin family. DsbA subfamily.</text>
</comment>
<dbReference type="SUPFAM" id="SSF52833">
    <property type="entry name" value="Thioredoxin-like"/>
    <property type="match status" value="1"/>
</dbReference>
<dbReference type="RefSeq" id="WP_156640709.1">
    <property type="nucleotide sequence ID" value="NZ_WOXT01000001.1"/>
</dbReference>
<dbReference type="PANTHER" id="PTHR13887">
    <property type="entry name" value="GLUTATHIONE S-TRANSFERASE KAPPA"/>
    <property type="match status" value="1"/>
</dbReference>
<dbReference type="Proteomes" id="UP000479692">
    <property type="component" value="Unassembled WGS sequence"/>
</dbReference>
<evidence type="ECO:0000256" key="5">
    <source>
        <dbReference type="ARBA" id="ARBA00023284"/>
    </source>
</evidence>
<dbReference type="PROSITE" id="PS51352">
    <property type="entry name" value="THIOREDOXIN_2"/>
    <property type="match status" value="1"/>
</dbReference>
<feature type="domain" description="Thioredoxin" evidence="6">
    <location>
        <begin position="1"/>
        <end position="173"/>
    </location>
</feature>
<keyword evidence="8" id="KW-1185">Reference proteome</keyword>
<evidence type="ECO:0000313" key="8">
    <source>
        <dbReference type="Proteomes" id="UP000479692"/>
    </source>
</evidence>
<accession>A0A7C9LWE6</accession>
<evidence type="ECO:0000259" key="6">
    <source>
        <dbReference type="PROSITE" id="PS51352"/>
    </source>
</evidence>
<keyword evidence="3" id="KW-0560">Oxidoreductase</keyword>
<dbReference type="InterPro" id="IPR036249">
    <property type="entry name" value="Thioredoxin-like_sf"/>
</dbReference>
<dbReference type="GO" id="GO:0016491">
    <property type="term" value="F:oxidoreductase activity"/>
    <property type="evidence" value="ECO:0007669"/>
    <property type="project" value="UniProtKB-KW"/>
</dbReference>
<dbReference type="Gene3D" id="3.40.30.10">
    <property type="entry name" value="Glutaredoxin"/>
    <property type="match status" value="1"/>
</dbReference>
<gene>
    <name evidence="7" type="ORF">GN331_04805</name>
</gene>
<keyword evidence="4" id="KW-1015">Disulfide bond</keyword>
<evidence type="ECO:0000256" key="3">
    <source>
        <dbReference type="ARBA" id="ARBA00023002"/>
    </source>
</evidence>
<dbReference type="InterPro" id="IPR012336">
    <property type="entry name" value="Thioredoxin-like_fold"/>
</dbReference>
<organism evidence="7 8">
    <name type="scientific">Noviluteimonas gilva</name>
    <dbReference type="NCBI Taxonomy" id="2682097"/>
    <lineage>
        <taxon>Bacteria</taxon>
        <taxon>Pseudomonadati</taxon>
        <taxon>Pseudomonadota</taxon>
        <taxon>Gammaproteobacteria</taxon>
        <taxon>Lysobacterales</taxon>
        <taxon>Lysobacteraceae</taxon>
        <taxon>Noviluteimonas</taxon>
    </lineage>
</organism>
<dbReference type="Pfam" id="PF13462">
    <property type="entry name" value="Thioredoxin_4"/>
    <property type="match status" value="1"/>
</dbReference>
<dbReference type="EMBL" id="WOXT01000001">
    <property type="protein sequence ID" value="MUV13525.1"/>
    <property type="molecule type" value="Genomic_DNA"/>
</dbReference>
<proteinExistence type="inferred from homology"/>
<keyword evidence="5" id="KW-0676">Redox-active center</keyword>